<accession>A0A8X6W183</accession>
<keyword evidence="2" id="KW-1185">Reference proteome</keyword>
<organism evidence="1 2">
    <name type="scientific">Trichonephila clavipes</name>
    <name type="common">Golden silk orbweaver</name>
    <name type="synonym">Nephila clavipes</name>
    <dbReference type="NCBI Taxonomy" id="2585209"/>
    <lineage>
        <taxon>Eukaryota</taxon>
        <taxon>Metazoa</taxon>
        <taxon>Ecdysozoa</taxon>
        <taxon>Arthropoda</taxon>
        <taxon>Chelicerata</taxon>
        <taxon>Arachnida</taxon>
        <taxon>Araneae</taxon>
        <taxon>Araneomorphae</taxon>
        <taxon>Entelegynae</taxon>
        <taxon>Araneoidea</taxon>
        <taxon>Nephilidae</taxon>
        <taxon>Trichonephila</taxon>
    </lineage>
</organism>
<comment type="caution">
    <text evidence="1">The sequence shown here is derived from an EMBL/GenBank/DDBJ whole genome shotgun (WGS) entry which is preliminary data.</text>
</comment>
<sequence>MRDRAYCAHPSIRDHWALRCMSRYPDQVVSLMRDPQCLSPQASLILIYRPTEEMKGEVDLAQPEDRTMDPVVWKRDTLPLGHRAKIVLSDINIDFKKQHSIAPSSPRKYMK</sequence>
<proteinExistence type="predicted"/>
<dbReference type="EMBL" id="BMAU01021375">
    <property type="protein sequence ID" value="GFY26408.1"/>
    <property type="molecule type" value="Genomic_DNA"/>
</dbReference>
<reference evidence="1" key="1">
    <citation type="submission" date="2020-08" db="EMBL/GenBank/DDBJ databases">
        <title>Multicomponent nature underlies the extraordinary mechanical properties of spider dragline silk.</title>
        <authorList>
            <person name="Kono N."/>
            <person name="Nakamura H."/>
            <person name="Mori M."/>
            <person name="Yoshida Y."/>
            <person name="Ohtoshi R."/>
            <person name="Malay A.D."/>
            <person name="Moran D.A.P."/>
            <person name="Tomita M."/>
            <person name="Numata K."/>
            <person name="Arakawa K."/>
        </authorList>
    </citation>
    <scope>NUCLEOTIDE SEQUENCE</scope>
</reference>
<protein>
    <submittedName>
        <fullName evidence="1">Uncharacterized protein</fullName>
    </submittedName>
</protein>
<gene>
    <name evidence="1" type="ORF">TNCV_26051</name>
</gene>
<evidence type="ECO:0000313" key="2">
    <source>
        <dbReference type="Proteomes" id="UP000887159"/>
    </source>
</evidence>
<dbReference type="AlphaFoldDB" id="A0A8X6W183"/>
<name>A0A8X6W183_TRICX</name>
<evidence type="ECO:0000313" key="1">
    <source>
        <dbReference type="EMBL" id="GFY26408.1"/>
    </source>
</evidence>
<dbReference type="Proteomes" id="UP000887159">
    <property type="component" value="Unassembled WGS sequence"/>
</dbReference>